<dbReference type="Proteomes" id="UP000694844">
    <property type="component" value="Chromosome 2"/>
</dbReference>
<evidence type="ECO:0000259" key="12">
    <source>
        <dbReference type="PROSITE" id="PS50026"/>
    </source>
</evidence>
<feature type="signal peptide" evidence="9">
    <location>
        <begin position="1"/>
        <end position="25"/>
    </location>
</feature>
<evidence type="ECO:0000256" key="9">
    <source>
        <dbReference type="RuleBase" id="RU361183"/>
    </source>
</evidence>
<feature type="domain" description="EGF-like" evidence="12">
    <location>
        <begin position="535"/>
        <end position="573"/>
    </location>
</feature>
<dbReference type="InterPro" id="IPR024079">
    <property type="entry name" value="MetalloPept_cat_dom_sf"/>
</dbReference>
<dbReference type="GO" id="GO:0004222">
    <property type="term" value="F:metalloendopeptidase activity"/>
    <property type="evidence" value="ECO:0007669"/>
    <property type="project" value="UniProtKB-UniRule"/>
</dbReference>
<dbReference type="PROSITE" id="PS01180">
    <property type="entry name" value="CUB"/>
    <property type="match status" value="1"/>
</dbReference>
<comment type="cofactor">
    <cofactor evidence="8 9">
        <name>Zn(2+)</name>
        <dbReference type="ChEBI" id="CHEBI:29105"/>
    </cofactor>
    <text evidence="8 9">Binds 1 zinc ion per subunit.</text>
</comment>
<keyword evidence="3 8" id="KW-0378">Hydrolase</keyword>
<accession>A0A8B8CB90</accession>
<keyword evidence="2 8" id="KW-0479">Metal-binding</keyword>
<dbReference type="PANTHER" id="PTHR10127">
    <property type="entry name" value="DISCOIDIN, CUB, EGF, LAMININ , AND ZINC METALLOPROTEASE DOMAIN CONTAINING"/>
    <property type="match status" value="1"/>
</dbReference>
<dbReference type="PROSITE" id="PS01186">
    <property type="entry name" value="EGF_2"/>
    <property type="match status" value="1"/>
</dbReference>
<dbReference type="Gene3D" id="2.10.25.10">
    <property type="entry name" value="Laminin"/>
    <property type="match status" value="1"/>
</dbReference>
<feature type="disulfide bond" evidence="7">
    <location>
        <begin position="563"/>
        <end position="572"/>
    </location>
</feature>
<dbReference type="PROSITE" id="PS51864">
    <property type="entry name" value="ASTACIN"/>
    <property type="match status" value="1"/>
</dbReference>
<evidence type="ECO:0000256" key="4">
    <source>
        <dbReference type="ARBA" id="ARBA00022833"/>
    </source>
</evidence>
<dbReference type="PANTHER" id="PTHR10127:SF802">
    <property type="entry name" value="ZINC METALLOPROTEINASE NAS-10"/>
    <property type="match status" value="1"/>
</dbReference>
<feature type="chain" id="PRO_5034650880" description="Metalloendopeptidase" evidence="9">
    <location>
        <begin position="26"/>
        <end position="738"/>
    </location>
</feature>
<dbReference type="OrthoDB" id="6055290at2759"/>
<feature type="binding site" evidence="8">
    <location>
        <position position="266"/>
    </location>
    <ligand>
        <name>Zn(2+)</name>
        <dbReference type="ChEBI" id="CHEBI:29105"/>
        <note>catalytic</note>
    </ligand>
</feature>
<organism evidence="14 15">
    <name type="scientific">Crassostrea virginica</name>
    <name type="common">Eastern oyster</name>
    <dbReference type="NCBI Taxonomy" id="6565"/>
    <lineage>
        <taxon>Eukaryota</taxon>
        <taxon>Metazoa</taxon>
        <taxon>Spiralia</taxon>
        <taxon>Lophotrochozoa</taxon>
        <taxon>Mollusca</taxon>
        <taxon>Bivalvia</taxon>
        <taxon>Autobranchia</taxon>
        <taxon>Pteriomorphia</taxon>
        <taxon>Ostreida</taxon>
        <taxon>Ostreoidea</taxon>
        <taxon>Ostreidae</taxon>
        <taxon>Crassostrea</taxon>
    </lineage>
</organism>
<dbReference type="SMART" id="SM00235">
    <property type="entry name" value="ZnMc"/>
    <property type="match status" value="1"/>
</dbReference>
<dbReference type="InterPro" id="IPR000742">
    <property type="entry name" value="EGF"/>
</dbReference>
<dbReference type="PROSITE" id="PS50026">
    <property type="entry name" value="EGF_3"/>
    <property type="match status" value="1"/>
</dbReference>
<keyword evidence="1 8" id="KW-0645">Protease</keyword>
<feature type="region of interest" description="Disordered" evidence="10">
    <location>
        <begin position="70"/>
        <end position="98"/>
    </location>
</feature>
<feature type="binding site" evidence="8">
    <location>
        <position position="256"/>
    </location>
    <ligand>
        <name>Zn(2+)</name>
        <dbReference type="ChEBI" id="CHEBI:29105"/>
        <note>catalytic</note>
    </ligand>
</feature>
<evidence type="ECO:0000256" key="10">
    <source>
        <dbReference type="SAM" id="MobiDB-lite"/>
    </source>
</evidence>
<dbReference type="SMART" id="SM00042">
    <property type="entry name" value="CUB"/>
    <property type="match status" value="1"/>
</dbReference>
<evidence type="ECO:0000256" key="6">
    <source>
        <dbReference type="ARBA" id="ARBA00023157"/>
    </source>
</evidence>
<dbReference type="Gene3D" id="2.60.120.290">
    <property type="entry name" value="Spermadhesin, CUB domain"/>
    <property type="match status" value="1"/>
</dbReference>
<evidence type="ECO:0000256" key="7">
    <source>
        <dbReference type="PROSITE-ProRule" id="PRU00076"/>
    </source>
</evidence>
<dbReference type="InterPro" id="IPR035914">
    <property type="entry name" value="Sperma_CUB_dom_sf"/>
</dbReference>
<dbReference type="SMART" id="SM00181">
    <property type="entry name" value="EGF"/>
    <property type="match status" value="2"/>
</dbReference>
<dbReference type="InterPro" id="IPR000859">
    <property type="entry name" value="CUB_dom"/>
</dbReference>
<name>A0A8B8CB90_CRAVI</name>
<evidence type="ECO:0000256" key="3">
    <source>
        <dbReference type="ARBA" id="ARBA00022801"/>
    </source>
</evidence>
<dbReference type="InterPro" id="IPR006026">
    <property type="entry name" value="Peptidase_Metallo"/>
</dbReference>
<dbReference type="PROSITE" id="PS00022">
    <property type="entry name" value="EGF_1"/>
    <property type="match status" value="1"/>
</dbReference>
<reference evidence="15" key="1">
    <citation type="submission" date="2025-08" db="UniProtKB">
        <authorList>
            <consortium name="RefSeq"/>
        </authorList>
    </citation>
    <scope>IDENTIFICATION</scope>
    <source>
        <tissue evidence="15">Whole sample</tissue>
    </source>
</reference>
<dbReference type="CDD" id="cd04280">
    <property type="entry name" value="ZnMc_astacin_like"/>
    <property type="match status" value="1"/>
</dbReference>
<evidence type="ECO:0000256" key="2">
    <source>
        <dbReference type="ARBA" id="ARBA00022723"/>
    </source>
</evidence>
<dbReference type="GeneID" id="111118031"/>
<feature type="active site" evidence="8">
    <location>
        <position position="257"/>
    </location>
</feature>
<dbReference type="PRINTS" id="PR00480">
    <property type="entry name" value="ASTACIN"/>
</dbReference>
<dbReference type="GO" id="GO:0008270">
    <property type="term" value="F:zinc ion binding"/>
    <property type="evidence" value="ECO:0007669"/>
    <property type="project" value="UniProtKB-UniRule"/>
</dbReference>
<evidence type="ECO:0000256" key="5">
    <source>
        <dbReference type="ARBA" id="ARBA00023049"/>
    </source>
</evidence>
<dbReference type="InterPro" id="IPR034035">
    <property type="entry name" value="Astacin-like_dom"/>
</dbReference>
<evidence type="ECO:0000259" key="11">
    <source>
        <dbReference type="PROSITE" id="PS01180"/>
    </source>
</evidence>
<comment type="caution">
    <text evidence="7">Lacks conserved residue(s) required for the propagation of feature annotation.</text>
</comment>
<keyword evidence="9" id="KW-0732">Signal</keyword>
<keyword evidence="4 8" id="KW-0862">Zinc</keyword>
<protein>
    <recommendedName>
        <fullName evidence="9">Metalloendopeptidase</fullName>
        <ecNumber evidence="9">3.4.24.-</ecNumber>
    </recommendedName>
</protein>
<dbReference type="Pfam" id="PF00431">
    <property type="entry name" value="CUB"/>
    <property type="match status" value="1"/>
</dbReference>
<sequence length="738" mass="81768">MGIHRVLGLFTCVIIVIESLDSVKTDETGPSPFPSALFTRARRGLPERGGLSSHSLANLRELLSQLYNKRKGKNVPTDSKGPTKLHKGAGLQKTSESDVIRMVDHRGRNTFRQADKDNPRTSQTAEDLLEEDTHDIHPRPVQPARGGGSSRRSFLRGEHLLWTNGTIPYVINGNVGEECRKEILASVELFHNYTCIHWEPYMGGGGDHVEFFTGGMSSSYVGNIQVSKYGHLYKPKLSSQPISIDSRHCTLHVVLHEMSHTVGMTHEQSRSDRDRYVTVHWEHVLGGEGNQNLAKEDTENHDVPYDYSSLMHYSAFAFSKDKEKTLEYKNTDYEFLGLRENILSFYDIEDITKAYKCAHACNETECQNAGYMDMTCSCRCPDYLQGPTCEEVVTGGCGGVIELEGPTDRLTVTSPGYPQPYLAGGNCVWLVKAPRGYSLELTSQEFNLPDNSLNRCSHWLEVRAMLIGQPGPLYCGDSLPVITTESGAESHLLLLRFDSSNQFVDTGKGFNLTVKTKIDFSQSTDSTDSPLSDDAINHCELDPNWCYNGGTCVFNKGDVSCSCSDGFSGDFCEHSEHLKEMSETPDKEFPDKGIYSCDPSTACQIRPTSAEYIWTVKEHGLVVTPQSRGAQAGFTVPFRITESRDMCLEFTLRRRDPDRPCGELKVMKHVTGADFGYGGYQYDLPLYTGGCQGTVGVHSATLSPFVGESITVSFTATVAEDGDFNMVIENISITEGIC</sequence>
<evidence type="ECO:0000256" key="8">
    <source>
        <dbReference type="PROSITE-ProRule" id="PRU01211"/>
    </source>
</evidence>
<dbReference type="Pfam" id="PF01400">
    <property type="entry name" value="Astacin"/>
    <property type="match status" value="1"/>
</dbReference>
<dbReference type="Gene3D" id="3.40.390.10">
    <property type="entry name" value="Collagenase (Catalytic Domain)"/>
    <property type="match status" value="1"/>
</dbReference>
<feature type="binding site" evidence="8">
    <location>
        <position position="260"/>
    </location>
    <ligand>
        <name>Zn(2+)</name>
        <dbReference type="ChEBI" id="CHEBI:29105"/>
        <note>catalytic</note>
    </ligand>
</feature>
<feature type="domain" description="CUB" evidence="11">
    <location>
        <begin position="397"/>
        <end position="517"/>
    </location>
</feature>
<evidence type="ECO:0000256" key="1">
    <source>
        <dbReference type="ARBA" id="ARBA00022670"/>
    </source>
</evidence>
<keyword evidence="6 7" id="KW-1015">Disulfide bond</keyword>
<dbReference type="EC" id="3.4.24.-" evidence="9"/>
<dbReference type="SUPFAM" id="SSF49854">
    <property type="entry name" value="Spermadhesin, CUB domain"/>
    <property type="match status" value="1"/>
</dbReference>
<dbReference type="InterPro" id="IPR001506">
    <property type="entry name" value="Peptidase_M12A"/>
</dbReference>
<proteinExistence type="predicted"/>
<evidence type="ECO:0000313" key="15">
    <source>
        <dbReference type="RefSeq" id="XP_022313022.1"/>
    </source>
</evidence>
<dbReference type="KEGG" id="cvn:111118031"/>
<keyword evidence="7" id="KW-0245">EGF-like domain</keyword>
<gene>
    <name evidence="15" type="primary">LOC111118031</name>
</gene>
<evidence type="ECO:0000313" key="14">
    <source>
        <dbReference type="Proteomes" id="UP000694844"/>
    </source>
</evidence>
<dbReference type="Pfam" id="PF00008">
    <property type="entry name" value="EGF"/>
    <property type="match status" value="1"/>
</dbReference>
<dbReference type="GO" id="GO:0006508">
    <property type="term" value="P:proteolysis"/>
    <property type="evidence" value="ECO:0007669"/>
    <property type="project" value="UniProtKB-KW"/>
</dbReference>
<keyword evidence="14" id="KW-1185">Reference proteome</keyword>
<dbReference type="RefSeq" id="XP_022313022.1">
    <property type="nucleotide sequence ID" value="XM_022457314.1"/>
</dbReference>
<dbReference type="SUPFAM" id="SSF55486">
    <property type="entry name" value="Metalloproteases ('zincins'), catalytic domain"/>
    <property type="match status" value="1"/>
</dbReference>
<keyword evidence="5 8" id="KW-0482">Metalloprotease</keyword>
<dbReference type="AlphaFoldDB" id="A0A8B8CB90"/>
<feature type="region of interest" description="Disordered" evidence="10">
    <location>
        <begin position="129"/>
        <end position="151"/>
    </location>
</feature>
<dbReference type="CDD" id="cd00041">
    <property type="entry name" value="CUB"/>
    <property type="match status" value="1"/>
</dbReference>
<dbReference type="CDD" id="cd00054">
    <property type="entry name" value="EGF_CA"/>
    <property type="match status" value="1"/>
</dbReference>
<evidence type="ECO:0000259" key="13">
    <source>
        <dbReference type="PROSITE" id="PS51864"/>
    </source>
</evidence>
<feature type="domain" description="Peptidase M12A" evidence="13">
    <location>
        <begin position="153"/>
        <end position="358"/>
    </location>
</feature>
<dbReference type="SUPFAM" id="SSF57196">
    <property type="entry name" value="EGF/Laminin"/>
    <property type="match status" value="1"/>
</dbReference>